<dbReference type="Gene3D" id="3.40.630.30">
    <property type="match status" value="1"/>
</dbReference>
<dbReference type="SUPFAM" id="SSF55729">
    <property type="entry name" value="Acyl-CoA N-acyltransferases (Nat)"/>
    <property type="match status" value="1"/>
</dbReference>
<protein>
    <submittedName>
        <fullName evidence="1">GNAT family N-acetyltransferase</fullName>
    </submittedName>
</protein>
<proteinExistence type="predicted"/>
<dbReference type="PANTHER" id="PTHR47017">
    <property type="entry name" value="ACYL-COA"/>
    <property type="match status" value="1"/>
</dbReference>
<reference evidence="2" key="1">
    <citation type="journal article" date="2019" name="Int. J. Syst. Evol. Microbiol.">
        <title>The Global Catalogue of Microorganisms (GCM) 10K type strain sequencing project: providing services to taxonomists for standard genome sequencing and annotation.</title>
        <authorList>
            <consortium name="The Broad Institute Genomics Platform"/>
            <consortium name="The Broad Institute Genome Sequencing Center for Infectious Disease"/>
            <person name="Wu L."/>
            <person name="Ma J."/>
        </authorList>
    </citation>
    <scope>NUCLEOTIDE SEQUENCE [LARGE SCALE GENOMIC DNA]</scope>
    <source>
        <strain evidence="2">CGMCC 1.12989</strain>
    </source>
</reference>
<accession>A0ABV8RJI9</accession>
<dbReference type="Pfam" id="PF04339">
    <property type="entry name" value="FemAB_like"/>
    <property type="match status" value="1"/>
</dbReference>
<comment type="caution">
    <text evidence="1">The sequence shown here is derived from an EMBL/GenBank/DDBJ whole genome shotgun (WGS) entry which is preliminary data.</text>
</comment>
<evidence type="ECO:0000313" key="2">
    <source>
        <dbReference type="Proteomes" id="UP001595828"/>
    </source>
</evidence>
<gene>
    <name evidence="1" type="ORF">ACFO0A_00770</name>
</gene>
<organism evidence="1 2">
    <name type="scientific">Novosphingobium tardum</name>
    <dbReference type="NCBI Taxonomy" id="1538021"/>
    <lineage>
        <taxon>Bacteria</taxon>
        <taxon>Pseudomonadati</taxon>
        <taxon>Pseudomonadota</taxon>
        <taxon>Alphaproteobacteria</taxon>
        <taxon>Sphingomonadales</taxon>
        <taxon>Sphingomonadaceae</taxon>
        <taxon>Novosphingobium</taxon>
    </lineage>
</organism>
<dbReference type="RefSeq" id="WP_379537075.1">
    <property type="nucleotide sequence ID" value="NZ_JBHSDR010000003.1"/>
</dbReference>
<dbReference type="InterPro" id="IPR016181">
    <property type="entry name" value="Acyl_CoA_acyltransferase"/>
</dbReference>
<dbReference type="Proteomes" id="UP001595828">
    <property type="component" value="Unassembled WGS sequence"/>
</dbReference>
<dbReference type="EMBL" id="JBHSDR010000003">
    <property type="protein sequence ID" value="MFC4293583.1"/>
    <property type="molecule type" value="Genomic_DNA"/>
</dbReference>
<dbReference type="PANTHER" id="PTHR47017:SF1">
    <property type="entry name" value="ACYL-COA"/>
    <property type="match status" value="1"/>
</dbReference>
<dbReference type="InterPro" id="IPR007434">
    <property type="entry name" value="FemAB-like"/>
</dbReference>
<keyword evidence="2" id="KW-1185">Reference proteome</keyword>
<sequence>MSETTITARIGGSVGQFSAAEWDALTDGTNPFVSHAFLSLLEDSGSVGGRSGWTPAPIVIEAADGSLAAALPAYLKSHSQGEYVFDHSWADAWQRAGGDYYPKLQIAAPFTPATGPRALTRDPLLAGPLLRAAEQLCAMNGLSSAHATFIEPEQLPLFEDAGWLIRSDIQFHWCNRGYASFDDFLGALSSRKRKAIRKERAAAQEGVEIRGFSGAEIRPEHWDAFWEFYQDTGSRKWGRPYLTRSAFDLIGERMGDQVLLVLAFSGGAPIAGALNFIGGDALYGRYWGCTVDKPYLHFELCYYQAIDAAIARGLDRVEAGAQGQHKLARGYEPVQTWSAHWIADAGFRRAVGDFLERERAGVASDQLYLTERAPFRKGPAPS</sequence>
<name>A0ABV8RJI9_9SPHN</name>
<evidence type="ECO:0000313" key="1">
    <source>
        <dbReference type="EMBL" id="MFC4293583.1"/>
    </source>
</evidence>